<dbReference type="Gene3D" id="2.60.40.10">
    <property type="entry name" value="Immunoglobulins"/>
    <property type="match status" value="1"/>
</dbReference>
<proteinExistence type="predicted"/>
<dbReference type="InterPro" id="IPR000801">
    <property type="entry name" value="Esterase-like"/>
</dbReference>
<reference evidence="1" key="1">
    <citation type="submission" date="2016-10" db="EMBL/GenBank/DDBJ databases">
        <title>Sequence of Gallionella enrichment culture.</title>
        <authorList>
            <person name="Poehlein A."/>
            <person name="Muehling M."/>
            <person name="Daniel R."/>
        </authorList>
    </citation>
    <scope>NUCLEOTIDE SEQUENCE</scope>
</reference>
<comment type="caution">
    <text evidence="1">The sequence shown here is derived from an EMBL/GenBank/DDBJ whole genome shotgun (WGS) entry which is preliminary data.</text>
</comment>
<gene>
    <name evidence="1" type="primary">axe1-6A_2</name>
    <name evidence="1" type="ORF">GALL_251890</name>
</gene>
<protein>
    <submittedName>
        <fullName evidence="1">Carbohydrate acetyl esterase/feruloyl esterase</fullName>
    </submittedName>
</protein>
<sequence length="375" mass="42688">MKKIIIFFLLFATFAASAQYSVRLVVTDIATKANDDIYVAGNFNNWNPKDEAYKLKPLGGSRKGVVIKNMAAGNYAFKFTRGSFEKVETTADGRDISDRIFEVSADASLDFKIDGWKDDYPERPKRYTASPQVKIIDTAFNIPQLNRTRRIWIYLPKSYASSSKTYPVLYMQDGQNLFNEQTAYSGEWGVDECLDTLQQLTGKECIVVGIDNGGIKRMTEYNPYDNEKFGKGEGKQYVDFLANTLKPFIDSKYRTKKGIEYTFVAGSSMGGLISLYALMQYPKVFGGAGVFSPAFWVTPQMFDDAEKFVTNTVPKIYFYCGGNEGTSMVPDMNKMADIFYKKSNYQIEKVTSSTAQHNEKYWRAEFPKFYVWLMN</sequence>
<dbReference type="Pfam" id="PF00756">
    <property type="entry name" value="Esterase"/>
    <property type="match status" value="1"/>
</dbReference>
<evidence type="ECO:0000313" key="1">
    <source>
        <dbReference type="EMBL" id="OIQ92894.1"/>
    </source>
</evidence>
<dbReference type="InterPro" id="IPR050583">
    <property type="entry name" value="Mycobacterial_A85_antigen"/>
</dbReference>
<name>A0A1J5RA22_9ZZZZ</name>
<accession>A0A1J5RA22</accession>
<dbReference type="EMBL" id="MLJW01000220">
    <property type="protein sequence ID" value="OIQ92894.1"/>
    <property type="molecule type" value="Genomic_DNA"/>
</dbReference>
<dbReference type="SUPFAM" id="SSF53474">
    <property type="entry name" value="alpha/beta-Hydrolases"/>
    <property type="match status" value="1"/>
</dbReference>
<dbReference type="AlphaFoldDB" id="A0A1J5RA22"/>
<dbReference type="InterPro" id="IPR013783">
    <property type="entry name" value="Ig-like_fold"/>
</dbReference>
<dbReference type="PANTHER" id="PTHR48098:SF6">
    <property type="entry name" value="FERRI-BACILLIBACTIN ESTERASE BESA"/>
    <property type="match status" value="1"/>
</dbReference>
<dbReference type="Gene3D" id="3.40.50.1820">
    <property type="entry name" value="alpha/beta hydrolase"/>
    <property type="match status" value="1"/>
</dbReference>
<dbReference type="InterPro" id="IPR029058">
    <property type="entry name" value="AB_hydrolase_fold"/>
</dbReference>
<organism evidence="1">
    <name type="scientific">mine drainage metagenome</name>
    <dbReference type="NCBI Taxonomy" id="410659"/>
    <lineage>
        <taxon>unclassified sequences</taxon>
        <taxon>metagenomes</taxon>
        <taxon>ecological metagenomes</taxon>
    </lineage>
</organism>
<dbReference type="PANTHER" id="PTHR48098">
    <property type="entry name" value="ENTEROCHELIN ESTERASE-RELATED"/>
    <property type="match status" value="1"/>
</dbReference>